<dbReference type="GO" id="GO:0005794">
    <property type="term" value="C:Golgi apparatus"/>
    <property type="evidence" value="ECO:0007669"/>
    <property type="project" value="UniProtKB-ARBA"/>
</dbReference>
<feature type="transmembrane region" description="Helical" evidence="9">
    <location>
        <begin position="31"/>
        <end position="49"/>
    </location>
</feature>
<evidence type="ECO:0000256" key="6">
    <source>
        <dbReference type="ARBA" id="ARBA00023136"/>
    </source>
</evidence>
<evidence type="ECO:0000256" key="3">
    <source>
        <dbReference type="ARBA" id="ARBA00022679"/>
    </source>
</evidence>
<evidence type="ECO:0000256" key="1">
    <source>
        <dbReference type="ARBA" id="ARBA00004141"/>
    </source>
</evidence>
<feature type="transmembrane region" description="Helical" evidence="9">
    <location>
        <begin position="69"/>
        <end position="88"/>
    </location>
</feature>
<keyword evidence="4 9" id="KW-0812">Transmembrane</keyword>
<dbReference type="GO" id="GO:0016020">
    <property type="term" value="C:membrane"/>
    <property type="evidence" value="ECO:0007669"/>
    <property type="project" value="UniProtKB-SubCell"/>
</dbReference>
<feature type="transmembrane region" description="Helical" evidence="9">
    <location>
        <begin position="726"/>
        <end position="750"/>
    </location>
</feature>
<dbReference type="InterPro" id="IPR012419">
    <property type="entry name" value="Cas1_AcylTrans_dom"/>
</dbReference>
<protein>
    <recommendedName>
        <fullName evidence="10">Cas1p 10 TM acyl transferase domain-containing protein</fullName>
    </recommendedName>
</protein>
<evidence type="ECO:0000313" key="12">
    <source>
        <dbReference type="Proteomes" id="UP000219602"/>
    </source>
</evidence>
<dbReference type="AlphaFoldDB" id="A0A2H3HGM5"/>
<feature type="transmembrane region" description="Helical" evidence="9">
    <location>
        <begin position="622"/>
        <end position="646"/>
    </location>
</feature>
<accession>A0A2H3HGM5</accession>
<dbReference type="GO" id="GO:0016740">
    <property type="term" value="F:transferase activity"/>
    <property type="evidence" value="ECO:0007669"/>
    <property type="project" value="UniProtKB-KW"/>
</dbReference>
<evidence type="ECO:0000256" key="7">
    <source>
        <dbReference type="ARBA" id="ARBA00023180"/>
    </source>
</evidence>
<evidence type="ECO:0000256" key="8">
    <source>
        <dbReference type="SAM" id="MobiDB-lite"/>
    </source>
</evidence>
<feature type="region of interest" description="Disordered" evidence="8">
    <location>
        <begin position="220"/>
        <end position="245"/>
    </location>
</feature>
<organism evidence="11 12">
    <name type="scientific">Fusarium oxysporum f. sp. radicis-cucumerinum</name>
    <dbReference type="NCBI Taxonomy" id="327505"/>
    <lineage>
        <taxon>Eukaryota</taxon>
        <taxon>Fungi</taxon>
        <taxon>Dikarya</taxon>
        <taxon>Ascomycota</taxon>
        <taxon>Pezizomycotina</taxon>
        <taxon>Sordariomycetes</taxon>
        <taxon>Hypocreomycetidae</taxon>
        <taxon>Hypocreales</taxon>
        <taxon>Nectriaceae</taxon>
        <taxon>Fusarium</taxon>
        <taxon>Fusarium oxysporum species complex</taxon>
    </lineage>
</organism>
<evidence type="ECO:0000256" key="9">
    <source>
        <dbReference type="SAM" id="Phobius"/>
    </source>
</evidence>
<feature type="compositionally biased region" description="Basic and acidic residues" evidence="8">
    <location>
        <begin position="220"/>
        <end position="237"/>
    </location>
</feature>
<keyword evidence="3" id="KW-0808">Transferase</keyword>
<reference evidence="11 12" key="2">
    <citation type="journal article" date="2017" name="Sci. Rep.">
        <title>A mobile pathogenicity chromosome in Fusarium oxysporum for infection of multiple cucurbit species.</title>
        <authorList>
            <person name="van Dam P."/>
            <person name="Fokkens L."/>
            <person name="Ayukawa Y."/>
            <person name="van der Gragt M."/>
            <person name="Ter Horst A."/>
            <person name="Brankovics B."/>
            <person name="Houterman P.M."/>
            <person name="Arie T."/>
            <person name="Rep M."/>
        </authorList>
    </citation>
    <scope>NUCLEOTIDE SEQUENCE [LARGE SCALE GENOMIC DNA]</scope>
    <source>
        <strain evidence="11 12">Forc016</strain>
    </source>
</reference>
<feature type="transmembrane region" description="Helical" evidence="9">
    <location>
        <begin position="914"/>
        <end position="931"/>
    </location>
</feature>
<sequence length="932" mass="106072">MPQRPQGMKHGTPSFLRHQNLSSYLSKAKRALYLLISSLRWLLTFARRITTFSYIMSEPSRPMGFAARFLPIVFCLVLLGSLAFHNVYPSDDPYRCRALLGESERNGSWIHAPDEKGARKPFTNWQPDGCMLHHYTAQDIKDCMGDRHLVFSGDSTTRQIYWGTARLLDRKRAIKSRKKAKPHQSYNTTFNGVRMLHIWNPFYHTQPGHPLREQLERISEDKHKHSQVKESAEEKAKRKEKHHGSDPGLIMLGAGAWFAGNWFANESDKRFAEALDNITDILHFGDLTKFGTGPMDPVEGIGNEVFLAPVAPPYYNELPEYRTGPKGIHKGEVENIDKVMYSQEEEHNLRLLRAFPQLSLNQPDAIVDRTQTGFHVIDTVAEIKANILLNARCNAKLDRMNGYPYTRTCCTDYGSRPWVQIAILGLATLYVIACICYEGITLVSSIEIKWLDMKVGMFAVSLLYCFAADRTHLFSKGMKEFVPNEFYLLIAICLIIAGLTIRKTKFRAPRLPVAEAAAAPTTTTMTIDEDAGVLSRDQTEEWKGWMQAAILVYHWTGAIRDLHIYIFIRLLVAAYLFQTGYGHTIYFLSKKDFSFRRIASVMLRLNILSCALPYVMGTDYMFYYFAPLVSFWFMVVYATMAICSGFNDSVKIVTSKIFVSFIIVTVILNFTPLTQWAFAILDVVFRIKWNLDEWMFRVTLDGAIVFVGMLAGVAQQRLERDSAWYTNYKAAIIPSALSILGYAYLCTYIGDRKAYIMMHPVIAVVPILAFIALRNATATMRNYYSTAAAWLGRCSLETFILQFHVFLAADTKGVLLLDIFKGDASLLNDRWRDLAVIVPIFFWVSHLVAEASGKIVKLILGEAKPKQGMPEIVEDDEDEGELKIVEPVWENMPMLNNVHLDRAKDFAKSVTTGLHMRVAAILGVMWLLNWLY</sequence>
<gene>
    <name evidence="11" type="ORF">AU210_004587</name>
</gene>
<keyword evidence="5 9" id="KW-1133">Transmembrane helix</keyword>
<proteinExistence type="inferred from homology"/>
<feature type="transmembrane region" description="Helical" evidence="9">
    <location>
        <begin position="756"/>
        <end position="773"/>
    </location>
</feature>
<comment type="caution">
    <text evidence="11">The sequence shown here is derived from an EMBL/GenBank/DDBJ whole genome shotgun (WGS) entry which is preliminary data.</text>
</comment>
<feature type="transmembrane region" description="Helical" evidence="9">
    <location>
        <begin position="418"/>
        <end position="443"/>
    </location>
</feature>
<evidence type="ECO:0000256" key="4">
    <source>
        <dbReference type="ARBA" id="ARBA00022692"/>
    </source>
</evidence>
<name>A0A2H3HGM5_FUSOX</name>
<evidence type="ECO:0000259" key="10">
    <source>
        <dbReference type="Pfam" id="PF07779"/>
    </source>
</evidence>
<keyword evidence="6 9" id="KW-0472">Membrane</keyword>
<reference evidence="11 12" key="1">
    <citation type="journal article" date="2016" name="Environ. Microbiol.">
        <title>Effector profiles distinguish formae speciales of Fusarium oxysporum.</title>
        <authorList>
            <person name="van Dam P."/>
            <person name="Fokkens L."/>
            <person name="Schmidt S.M."/>
            <person name="Linmans J.H."/>
            <person name="Kistler H.C."/>
            <person name="Ma L.J."/>
            <person name="Rep M."/>
        </authorList>
    </citation>
    <scope>NUCLEOTIDE SEQUENCE [LARGE SCALE GENOMIC DNA]</scope>
    <source>
        <strain evidence="11 12">Forc016</strain>
    </source>
</reference>
<evidence type="ECO:0000256" key="2">
    <source>
        <dbReference type="ARBA" id="ARBA00010666"/>
    </source>
</evidence>
<keyword evidence="7" id="KW-0325">Glycoprotein</keyword>
<feature type="transmembrane region" description="Helical" evidence="9">
    <location>
        <begin position="694"/>
        <end position="714"/>
    </location>
</feature>
<feature type="transmembrane region" description="Helical" evidence="9">
    <location>
        <begin position="486"/>
        <end position="502"/>
    </location>
</feature>
<comment type="similarity">
    <text evidence="2">Belongs to the PC-esterase family. CASD1 subfamily.</text>
</comment>
<feature type="domain" description="Cas1p 10 TM acyl transferase" evidence="10">
    <location>
        <begin position="524"/>
        <end position="864"/>
    </location>
</feature>
<dbReference type="PANTHER" id="PTHR13533">
    <property type="entry name" value="N-ACETYLNEURAMINATE 9-O-ACETYLTRANSFERASE"/>
    <property type="match status" value="1"/>
</dbReference>
<evidence type="ECO:0000313" key="11">
    <source>
        <dbReference type="EMBL" id="PCD42051.1"/>
    </source>
</evidence>
<dbReference type="EMBL" id="MABQ02000003">
    <property type="protein sequence ID" value="PCD42051.1"/>
    <property type="molecule type" value="Genomic_DNA"/>
</dbReference>
<dbReference type="Proteomes" id="UP000219602">
    <property type="component" value="Chromosome 4"/>
</dbReference>
<comment type="subcellular location">
    <subcellularLocation>
        <location evidence="1">Membrane</location>
        <topology evidence="1">Multi-pass membrane protein</topology>
    </subcellularLocation>
</comment>
<evidence type="ECO:0000256" key="5">
    <source>
        <dbReference type="ARBA" id="ARBA00022989"/>
    </source>
</evidence>
<feature type="transmembrane region" description="Helical" evidence="9">
    <location>
        <begin position="658"/>
        <end position="679"/>
    </location>
</feature>
<dbReference type="GO" id="GO:0005975">
    <property type="term" value="P:carbohydrate metabolic process"/>
    <property type="evidence" value="ECO:0007669"/>
    <property type="project" value="UniProtKB-ARBA"/>
</dbReference>
<dbReference type="Pfam" id="PF07779">
    <property type="entry name" value="Cas1_AcylT"/>
    <property type="match status" value="1"/>
</dbReference>
<dbReference type="PANTHER" id="PTHR13533:SF1">
    <property type="entry name" value="N-ACETYLNEURAMINATE 9-O-ACETYLTRANSFERASE"/>
    <property type="match status" value="1"/>
</dbReference>